<keyword evidence="7" id="KW-1185">Reference proteome</keyword>
<evidence type="ECO:0000259" key="5">
    <source>
        <dbReference type="Pfam" id="PF21391"/>
    </source>
</evidence>
<dbReference type="Pfam" id="PF21391">
    <property type="entry name" value="tyr_de_CO2_C"/>
    <property type="match status" value="1"/>
</dbReference>
<dbReference type="Proteomes" id="UP000664521">
    <property type="component" value="Unassembled WGS sequence"/>
</dbReference>
<dbReference type="PANTHER" id="PTHR42735:SF4">
    <property type="entry name" value="PYRIDOXAL PHOSPHATE-DEPENDENT DECARBOXYLASE FAMILY PROTEIN"/>
    <property type="match status" value="1"/>
</dbReference>
<comment type="caution">
    <text evidence="6">The sequence shown here is derived from an EMBL/GenBank/DDBJ whole genome shotgun (WGS) entry which is preliminary data.</text>
</comment>
<dbReference type="EMBL" id="CAJPDS010000048">
    <property type="protein sequence ID" value="CAF9928570.1"/>
    <property type="molecule type" value="Genomic_DNA"/>
</dbReference>
<dbReference type="Gene3D" id="3.40.640.10">
    <property type="entry name" value="Type I PLP-dependent aspartate aminotransferase-like (Major domain)"/>
    <property type="match status" value="1"/>
</dbReference>
<dbReference type="PANTHER" id="PTHR42735">
    <property type="match status" value="1"/>
</dbReference>
<dbReference type="SUPFAM" id="SSF53383">
    <property type="entry name" value="PLP-dependent transferases"/>
    <property type="match status" value="1"/>
</dbReference>
<organism evidence="6 7">
    <name type="scientific">Heterodermia speciosa</name>
    <dbReference type="NCBI Taxonomy" id="116794"/>
    <lineage>
        <taxon>Eukaryota</taxon>
        <taxon>Fungi</taxon>
        <taxon>Dikarya</taxon>
        <taxon>Ascomycota</taxon>
        <taxon>Pezizomycotina</taxon>
        <taxon>Lecanoromycetes</taxon>
        <taxon>OSLEUM clade</taxon>
        <taxon>Lecanoromycetidae</taxon>
        <taxon>Caliciales</taxon>
        <taxon>Physciaceae</taxon>
        <taxon>Heterodermia</taxon>
    </lineage>
</organism>
<evidence type="ECO:0000256" key="1">
    <source>
        <dbReference type="ARBA" id="ARBA00001933"/>
    </source>
</evidence>
<evidence type="ECO:0000313" key="6">
    <source>
        <dbReference type="EMBL" id="CAF9928570.1"/>
    </source>
</evidence>
<evidence type="ECO:0000256" key="3">
    <source>
        <dbReference type="ARBA" id="ARBA00023239"/>
    </source>
</evidence>
<dbReference type="InterPro" id="IPR050477">
    <property type="entry name" value="GrpII_AminoAcid_Decarb"/>
</dbReference>
<dbReference type="InterPro" id="IPR015421">
    <property type="entry name" value="PyrdxlP-dep_Trfase_major"/>
</dbReference>
<name>A0A8H3IPI6_9LECA</name>
<gene>
    <name evidence="6" type="ORF">HETSPECPRED_006885</name>
</gene>
<reference evidence="6" key="1">
    <citation type="submission" date="2021-03" db="EMBL/GenBank/DDBJ databases">
        <authorList>
            <person name="Tagirdzhanova G."/>
        </authorList>
    </citation>
    <scope>NUCLEOTIDE SEQUENCE</scope>
</reference>
<keyword evidence="3" id="KW-0456">Lyase</keyword>
<protein>
    <recommendedName>
        <fullName evidence="5">L-tyrosine decarboxylase C-terminal domain-containing protein</fullName>
    </recommendedName>
</protein>
<evidence type="ECO:0000256" key="2">
    <source>
        <dbReference type="ARBA" id="ARBA00022898"/>
    </source>
</evidence>
<evidence type="ECO:0000313" key="7">
    <source>
        <dbReference type="Proteomes" id="UP000664521"/>
    </source>
</evidence>
<keyword evidence="2 4" id="KW-0663">Pyridoxal phosphate</keyword>
<dbReference type="Pfam" id="PF00282">
    <property type="entry name" value="Pyridoxal_deC"/>
    <property type="match status" value="1"/>
</dbReference>
<comment type="cofactor">
    <cofactor evidence="1 4">
        <name>pyridoxal 5'-phosphate</name>
        <dbReference type="ChEBI" id="CHEBI:597326"/>
    </cofactor>
</comment>
<dbReference type="AlphaFoldDB" id="A0A8H3IPI6"/>
<accession>A0A8H3IPI6</accession>
<dbReference type="InterPro" id="IPR015424">
    <property type="entry name" value="PyrdxlP-dep_Trfase"/>
</dbReference>
<feature type="modified residue" description="N6-(pyridoxal phosphate)lysine" evidence="4">
    <location>
        <position position="359"/>
    </location>
</feature>
<feature type="domain" description="L-tyrosine decarboxylase C-terminal" evidence="5">
    <location>
        <begin position="538"/>
        <end position="632"/>
    </location>
</feature>
<proteinExistence type="predicted"/>
<sequence>MSKFNDKHSKIEGDISHQAISSYFLGPRAENFENLKSNILTILEEQRDSRLDYFPEDGDFITSSIQESTTFRRSSKKIARAVKKAAHLLGKHSIPFWSPRYQGHMGMDLAMPAIYGYFMTMLFNPNNVSIEASPLTTVAEMEVGNDLCELFGFNVDPSVTDQPTGWGHITCDGSVANLESVWVARNLKFYPLSISSAMKDGGPLAFAANSFKVTPCVAVAGIGSDHMVGIQLDHGARVDINDLKAHLQESLDKKIAVYAVVAIVGSTEEGSVDPLADIIKLRDDFQAKGLSFLVHVDGAWGGYFCTMLPRGFKPGDLIPLPSEQGSGHGFVPDASLRAKTTEDLFMVRQADSVTIDPHKAAYVPYPAGALCYRDGRMRFLITWTSPYISRGATTATSIGVFGIEGSKPGASVMSTWFNHAAIGLHPEGYGKLLGEVTWTCSRLSAEWAAMSTEDDSFTVVPLNMLPSELKEGSTPEDVEKERQKIRDRVLTKSNEEIVKADLERPDDDKTMALLRELGSDLNINAFSINWRYSDGTLNEEVEEANYFVQRVIERLSVDSPEDDPISIPFYLTSTTFLLHEYGQCAQNFKKRLGLVQDQSDLMVLRNVVMSPWATDKDFLNSLTDEFKKVMVEEVEVCRKRNDISSDYHKFLIQGTKSPYLVHFPMFHLARHRSQFIAKIDIDKDGLKSYQDAKSKYPSATFILATRTKENLGDLATNKKTFKVDIEIQDSSKKNLHTLKNISVTITSVLKDRSLKASHFDPAYQSGKMPFYLYGSQNEVNIDHILVRSPNIQLSANVKIETADTIPADVLAHGAILFAKGIEEAAMQPFPATEDNALAHESDFFFRPGQKFEVQVFEDRKGADEAGPGLVDVKGARALAEGTMTLGQDVYVDAYALNKDPFERVEGEEKFKKWKKVFDRIEQEMR</sequence>
<dbReference type="InterPro" id="IPR049373">
    <property type="entry name" value="TyrDC_C"/>
</dbReference>
<dbReference type="OrthoDB" id="2161780at2759"/>
<dbReference type="GO" id="GO:0016830">
    <property type="term" value="F:carbon-carbon lyase activity"/>
    <property type="evidence" value="ECO:0007669"/>
    <property type="project" value="InterPro"/>
</dbReference>
<dbReference type="InterPro" id="IPR002129">
    <property type="entry name" value="PyrdxlP-dep_de-COase"/>
</dbReference>
<dbReference type="GO" id="GO:0019752">
    <property type="term" value="P:carboxylic acid metabolic process"/>
    <property type="evidence" value="ECO:0007669"/>
    <property type="project" value="InterPro"/>
</dbReference>
<dbReference type="GO" id="GO:0030170">
    <property type="term" value="F:pyridoxal phosphate binding"/>
    <property type="evidence" value="ECO:0007669"/>
    <property type="project" value="InterPro"/>
</dbReference>
<evidence type="ECO:0000256" key="4">
    <source>
        <dbReference type="PIRSR" id="PIRSR602129-50"/>
    </source>
</evidence>